<dbReference type="Pfam" id="PF12728">
    <property type="entry name" value="HTH_17"/>
    <property type="match status" value="2"/>
</dbReference>
<dbReference type="EMBL" id="NMVQ01000015">
    <property type="protein sequence ID" value="OYO21498.1"/>
    <property type="molecule type" value="Genomic_DNA"/>
</dbReference>
<dbReference type="InterPro" id="IPR041657">
    <property type="entry name" value="HTH_17"/>
</dbReference>
<proteinExistence type="predicted"/>
<comment type="caution">
    <text evidence="2">The sequence shown here is derived from an EMBL/GenBank/DDBJ whole genome shotgun (WGS) entry which is preliminary data.</text>
</comment>
<dbReference type="Proteomes" id="UP000216311">
    <property type="component" value="Unassembled WGS sequence"/>
</dbReference>
<keyword evidence="3" id="KW-1185">Reference proteome</keyword>
<dbReference type="GO" id="GO:0003677">
    <property type="term" value="F:DNA binding"/>
    <property type="evidence" value="ECO:0007669"/>
    <property type="project" value="InterPro"/>
</dbReference>
<protein>
    <recommendedName>
        <fullName evidence="1">Helix-turn-helix domain-containing protein</fullName>
    </recommendedName>
</protein>
<dbReference type="OrthoDB" id="4871899at2"/>
<feature type="domain" description="Helix-turn-helix" evidence="1">
    <location>
        <begin position="1"/>
        <end position="47"/>
    </location>
</feature>
<organism evidence="2 3">
    <name type="scientific">Enemella dayhoffiae</name>
    <dbReference type="NCBI Taxonomy" id="2016507"/>
    <lineage>
        <taxon>Bacteria</taxon>
        <taxon>Bacillati</taxon>
        <taxon>Actinomycetota</taxon>
        <taxon>Actinomycetes</taxon>
        <taxon>Propionibacteriales</taxon>
        <taxon>Propionibacteriaceae</taxon>
        <taxon>Enemella</taxon>
    </lineage>
</organism>
<sequence length="114" mass="12943">MTPGEVAQILKVSEQTVHREINRGELEAFAVAKRWRIRREALEAYLHRPAPVQVIDPEAVTTLQVSDLLHCSREAAWRLMAQQTIPARRDGRAWVARLADVEAYRASMETPPTS</sequence>
<gene>
    <name evidence="2" type="ORF">CGZ93_10425</name>
</gene>
<dbReference type="InterPro" id="IPR009061">
    <property type="entry name" value="DNA-bd_dom_put_sf"/>
</dbReference>
<dbReference type="InterPro" id="IPR010093">
    <property type="entry name" value="SinI_DNA-bd"/>
</dbReference>
<evidence type="ECO:0000259" key="1">
    <source>
        <dbReference type="Pfam" id="PF12728"/>
    </source>
</evidence>
<feature type="domain" description="Helix-turn-helix" evidence="1">
    <location>
        <begin position="61"/>
        <end position="106"/>
    </location>
</feature>
<dbReference type="AlphaFoldDB" id="A0A255H1B3"/>
<reference evidence="2 3" key="1">
    <citation type="submission" date="2017-07" db="EMBL/GenBank/DDBJ databases">
        <title>Draft whole genome sequences of clinical Proprionibacteriaceae strains.</title>
        <authorList>
            <person name="Bernier A.-M."/>
            <person name="Bernard K."/>
            <person name="Domingo M.-C."/>
        </authorList>
    </citation>
    <scope>NUCLEOTIDE SEQUENCE [LARGE SCALE GENOMIC DNA]</scope>
    <source>
        <strain evidence="2 3">NML 130396</strain>
    </source>
</reference>
<name>A0A255H1B3_9ACTN</name>
<evidence type="ECO:0000313" key="2">
    <source>
        <dbReference type="EMBL" id="OYO21498.1"/>
    </source>
</evidence>
<dbReference type="NCBIfam" id="TIGR01764">
    <property type="entry name" value="excise"/>
    <property type="match status" value="1"/>
</dbReference>
<evidence type="ECO:0000313" key="3">
    <source>
        <dbReference type="Proteomes" id="UP000216311"/>
    </source>
</evidence>
<accession>A0A255H1B3</accession>
<dbReference type="SUPFAM" id="SSF46955">
    <property type="entry name" value="Putative DNA-binding domain"/>
    <property type="match status" value="1"/>
</dbReference>